<reference evidence="3" key="1">
    <citation type="journal article" date="2023" name="Commun. Biol.">
        <title>Genome analysis of Parmales, the sister group of diatoms, reveals the evolutionary specialization of diatoms from phago-mixotrophs to photoautotrophs.</title>
        <authorList>
            <person name="Ban H."/>
            <person name="Sato S."/>
            <person name="Yoshikawa S."/>
            <person name="Yamada K."/>
            <person name="Nakamura Y."/>
            <person name="Ichinomiya M."/>
            <person name="Sato N."/>
            <person name="Blanc-Mathieu R."/>
            <person name="Endo H."/>
            <person name="Kuwata A."/>
            <person name="Ogata H."/>
        </authorList>
    </citation>
    <scope>NUCLEOTIDE SEQUENCE [LARGE SCALE GENOMIC DNA]</scope>
    <source>
        <strain evidence="3">NIES 3699</strain>
    </source>
</reference>
<dbReference type="AlphaFoldDB" id="A0A9W6ZAM7"/>
<proteinExistence type="predicted"/>
<protein>
    <submittedName>
        <fullName evidence="2">Uncharacterized protein</fullName>
    </submittedName>
</protein>
<accession>A0A9W6ZAM7</accession>
<comment type="caution">
    <text evidence="2">The sequence shown here is derived from an EMBL/GenBank/DDBJ whole genome shotgun (WGS) entry which is preliminary data.</text>
</comment>
<keyword evidence="3" id="KW-1185">Reference proteome</keyword>
<feature type="compositionally biased region" description="Basic and acidic residues" evidence="1">
    <location>
        <begin position="40"/>
        <end position="52"/>
    </location>
</feature>
<dbReference type="Proteomes" id="UP001165160">
    <property type="component" value="Unassembled WGS sequence"/>
</dbReference>
<feature type="compositionally biased region" description="Pro residues" evidence="1">
    <location>
        <begin position="68"/>
        <end position="81"/>
    </location>
</feature>
<feature type="region of interest" description="Disordered" evidence="1">
    <location>
        <begin position="1"/>
        <end position="193"/>
    </location>
</feature>
<feature type="compositionally biased region" description="Acidic residues" evidence="1">
    <location>
        <begin position="119"/>
        <end position="129"/>
    </location>
</feature>
<evidence type="ECO:0000313" key="2">
    <source>
        <dbReference type="EMBL" id="GMH46660.1"/>
    </source>
</evidence>
<organism evidence="2 3">
    <name type="scientific">Triparma verrucosa</name>
    <dbReference type="NCBI Taxonomy" id="1606542"/>
    <lineage>
        <taxon>Eukaryota</taxon>
        <taxon>Sar</taxon>
        <taxon>Stramenopiles</taxon>
        <taxon>Ochrophyta</taxon>
        <taxon>Bolidophyceae</taxon>
        <taxon>Parmales</taxon>
        <taxon>Triparmaceae</taxon>
        <taxon>Triparma</taxon>
    </lineage>
</organism>
<name>A0A9W6ZAM7_9STRA</name>
<feature type="compositionally biased region" description="Low complexity" evidence="1">
    <location>
        <begin position="92"/>
        <end position="107"/>
    </location>
</feature>
<evidence type="ECO:0000313" key="3">
    <source>
        <dbReference type="Proteomes" id="UP001165160"/>
    </source>
</evidence>
<sequence>MEAPATPKIVSKLSRSKRRRMKKLAKTASVVPHTTMQRISAEKEKREKEPERSSSQATSDEKENIHPDPSPTPSPTPPPPQSEEFGTKDIESSSSSSTPKTAVVSSTLDTLPPSSNSDADVDSDSDEEPIVTKPKRINDRYADPSLAGKKSHAILKTRPASDSTYIHAEQQRQSQNGRIRMASEGKNSKGSVTAARMQKMGMKSIADNKENSIETEISVLESLYCKKCKIYVEGMRTVVELIVRCEKVIEKLDRGKSTRWNCYNGREKCVKAMAERALGLKELKSIVPSYTYLTNQKPRPTLLDDGNFKVTFPEGFARGSTGFKGILEDLKKLLAAEGDYEYDGGSGSWVHV</sequence>
<gene>
    <name evidence="2" type="ORF">TrVE_jg3221</name>
</gene>
<evidence type="ECO:0000256" key="1">
    <source>
        <dbReference type="SAM" id="MobiDB-lite"/>
    </source>
</evidence>
<dbReference type="EMBL" id="BRXX01000550">
    <property type="protein sequence ID" value="GMH46660.1"/>
    <property type="molecule type" value="Genomic_DNA"/>
</dbReference>
<feature type="compositionally biased region" description="Basic residues" evidence="1">
    <location>
        <begin position="14"/>
        <end position="25"/>
    </location>
</feature>